<gene>
    <name evidence="1" type="ORF">GOP47_0015372</name>
</gene>
<evidence type="ECO:0008006" key="3">
    <source>
        <dbReference type="Google" id="ProtNLM"/>
    </source>
</evidence>
<dbReference type="EMBL" id="JABFUD020000015">
    <property type="protein sequence ID" value="KAI5069071.1"/>
    <property type="molecule type" value="Genomic_DNA"/>
</dbReference>
<evidence type="ECO:0000313" key="1">
    <source>
        <dbReference type="EMBL" id="KAI5069071.1"/>
    </source>
</evidence>
<keyword evidence="2" id="KW-1185">Reference proteome</keyword>
<evidence type="ECO:0000313" key="2">
    <source>
        <dbReference type="Proteomes" id="UP000886520"/>
    </source>
</evidence>
<dbReference type="InterPro" id="IPR038765">
    <property type="entry name" value="Papain-like_cys_pep_sf"/>
</dbReference>
<proteinExistence type="predicted"/>
<name>A0A9D4ZDX9_ADICA</name>
<accession>A0A9D4ZDX9</accession>
<sequence>MRCCCSDDDMLLLQEDDGLLQETTLLLLFLFGRAAARQLRATVQDDIVREDKYYKIRTRFQLEVFILDCAISQVLNARKAPKELLPWFTYCPETMRLAVFPYCSRRHWSLAIIDIQEKYTMYFNSLPETIHSEIKKCQCKITRSLTC</sequence>
<dbReference type="AlphaFoldDB" id="A0A9D4ZDX9"/>
<dbReference type="Proteomes" id="UP000886520">
    <property type="component" value="Chromosome 15"/>
</dbReference>
<dbReference type="SUPFAM" id="SSF54001">
    <property type="entry name" value="Cysteine proteinases"/>
    <property type="match status" value="1"/>
</dbReference>
<protein>
    <recommendedName>
        <fullName evidence="3">Ubiquitin-like protease family profile domain-containing protein</fullName>
    </recommendedName>
</protein>
<organism evidence="1 2">
    <name type="scientific">Adiantum capillus-veneris</name>
    <name type="common">Maidenhair fern</name>
    <dbReference type="NCBI Taxonomy" id="13818"/>
    <lineage>
        <taxon>Eukaryota</taxon>
        <taxon>Viridiplantae</taxon>
        <taxon>Streptophyta</taxon>
        <taxon>Embryophyta</taxon>
        <taxon>Tracheophyta</taxon>
        <taxon>Polypodiopsida</taxon>
        <taxon>Polypodiidae</taxon>
        <taxon>Polypodiales</taxon>
        <taxon>Pteridineae</taxon>
        <taxon>Pteridaceae</taxon>
        <taxon>Vittarioideae</taxon>
        <taxon>Adiantum</taxon>
    </lineage>
</organism>
<dbReference type="Gene3D" id="3.40.395.10">
    <property type="entry name" value="Adenoviral Proteinase, Chain A"/>
    <property type="match status" value="1"/>
</dbReference>
<comment type="caution">
    <text evidence="1">The sequence shown here is derived from an EMBL/GenBank/DDBJ whole genome shotgun (WGS) entry which is preliminary data.</text>
</comment>
<reference evidence="1" key="1">
    <citation type="submission" date="2021-01" db="EMBL/GenBank/DDBJ databases">
        <title>Adiantum capillus-veneris genome.</title>
        <authorList>
            <person name="Fang Y."/>
            <person name="Liao Q."/>
        </authorList>
    </citation>
    <scope>NUCLEOTIDE SEQUENCE</scope>
    <source>
        <strain evidence="1">H3</strain>
        <tissue evidence="1">Leaf</tissue>
    </source>
</reference>